<organism evidence="2 3">
    <name type="scientific">Vibrio ziniensis</name>
    <dbReference type="NCBI Taxonomy" id="2711221"/>
    <lineage>
        <taxon>Bacteria</taxon>
        <taxon>Pseudomonadati</taxon>
        <taxon>Pseudomonadota</taxon>
        <taxon>Gammaproteobacteria</taxon>
        <taxon>Vibrionales</taxon>
        <taxon>Vibrionaceae</taxon>
        <taxon>Vibrio</taxon>
    </lineage>
</organism>
<dbReference type="InterPro" id="IPR016181">
    <property type="entry name" value="Acyl_CoA_acyltransferase"/>
</dbReference>
<dbReference type="AlphaFoldDB" id="A0A6G7CMB9"/>
<sequence>MTQFNCYERMHIEIPGWEIYSDQSLVRVVSPDVDGSFIAYFKSDASHASDVVEQQMDYFYRLGKNFEWKVYDFDEPSNMEQILLDKGFYQQEEESFMVLDLNAYEVLPELQEQCIEVFDACGIRDAIEVKRIQTGEDFSAYYLHLLNLKQTRPDNIRIYVIYDEGQPVSSAWMIFNNDHSPFAGIWGGSTVQSQRGRGHYQALLKQRIRDSILAGKKYLYIDASEMSRPIVERYGFKVISKTVPYFYRHPDY</sequence>
<dbReference type="InterPro" id="IPR000182">
    <property type="entry name" value="GNAT_dom"/>
</dbReference>
<gene>
    <name evidence="2" type="ORF">G5S32_06795</name>
</gene>
<dbReference type="PROSITE" id="PS51186">
    <property type="entry name" value="GNAT"/>
    <property type="match status" value="1"/>
</dbReference>
<keyword evidence="3" id="KW-1185">Reference proteome</keyword>
<evidence type="ECO:0000259" key="1">
    <source>
        <dbReference type="PROSITE" id="PS51186"/>
    </source>
</evidence>
<dbReference type="GO" id="GO:0016747">
    <property type="term" value="F:acyltransferase activity, transferring groups other than amino-acyl groups"/>
    <property type="evidence" value="ECO:0007669"/>
    <property type="project" value="InterPro"/>
</dbReference>
<dbReference type="KEGG" id="vzi:G5S32_06795"/>
<evidence type="ECO:0000313" key="2">
    <source>
        <dbReference type="EMBL" id="QIH43196.1"/>
    </source>
</evidence>
<protein>
    <submittedName>
        <fullName evidence="2">GNAT family N-acetyltransferase</fullName>
    </submittedName>
</protein>
<reference evidence="2 3" key="1">
    <citation type="submission" date="2020-02" db="EMBL/GenBank/DDBJ databases">
        <title>A complete genome of a marine bacterium Vibrio sp. ZWAL4003 isolated from the mangrove sediment with the ability to degrade polysaccharides.</title>
        <authorList>
            <person name="Wu J."/>
            <person name="Qu W."/>
            <person name="Zeng R."/>
        </authorList>
    </citation>
    <scope>NUCLEOTIDE SEQUENCE [LARGE SCALE GENOMIC DNA]</scope>
    <source>
        <strain evidence="2 3">ZWAL4003</strain>
    </source>
</reference>
<dbReference type="CDD" id="cd04301">
    <property type="entry name" value="NAT_SF"/>
    <property type="match status" value="1"/>
</dbReference>
<accession>A0A6G7CMB9</accession>
<keyword evidence="2" id="KW-0808">Transferase</keyword>
<evidence type="ECO:0000313" key="3">
    <source>
        <dbReference type="Proteomes" id="UP000503003"/>
    </source>
</evidence>
<name>A0A6G7CMB9_9VIBR</name>
<dbReference type="Proteomes" id="UP000503003">
    <property type="component" value="Chromosome 1"/>
</dbReference>
<dbReference type="EMBL" id="CP049331">
    <property type="protein sequence ID" value="QIH43196.1"/>
    <property type="molecule type" value="Genomic_DNA"/>
</dbReference>
<proteinExistence type="predicted"/>
<dbReference type="Gene3D" id="3.40.630.30">
    <property type="match status" value="1"/>
</dbReference>
<feature type="domain" description="N-acetyltransferase" evidence="1">
    <location>
        <begin position="96"/>
        <end position="252"/>
    </location>
</feature>
<dbReference type="SUPFAM" id="SSF55729">
    <property type="entry name" value="Acyl-CoA N-acyltransferases (Nat)"/>
    <property type="match status" value="1"/>
</dbReference>